<protein>
    <submittedName>
        <fullName evidence="1">Uncharacterized protein</fullName>
    </submittedName>
</protein>
<sequence length="220" mass="25270">MQELVTSWPVMLWAAEGDGWCSALPARLEGEKADPNEVVWARVVSIHLQDAIMVMEALPVFIAVLLDWGYSLDNPVQTAEGDVLKARLVAELEDLARSGRKVHTDELVAHLREVGRQAVRPVGVGDVRERLGSPVLPSEFEVYRDFLCEWTARGCFMGPTGRKEVLLFMERMRKEEKAGWWKEVRECWFDRVHRSDGSRLLSPFTLLWLYELYHSYHSSK</sequence>
<proteinExistence type="predicted"/>
<gene>
    <name evidence="1" type="ORF">T440DRAFT_188314</name>
</gene>
<evidence type="ECO:0000313" key="1">
    <source>
        <dbReference type="EMBL" id="KAF2847776.1"/>
    </source>
</evidence>
<organism evidence="1 2">
    <name type="scientific">Plenodomus tracheiphilus IPT5</name>
    <dbReference type="NCBI Taxonomy" id="1408161"/>
    <lineage>
        <taxon>Eukaryota</taxon>
        <taxon>Fungi</taxon>
        <taxon>Dikarya</taxon>
        <taxon>Ascomycota</taxon>
        <taxon>Pezizomycotina</taxon>
        <taxon>Dothideomycetes</taxon>
        <taxon>Pleosporomycetidae</taxon>
        <taxon>Pleosporales</taxon>
        <taxon>Pleosporineae</taxon>
        <taxon>Leptosphaeriaceae</taxon>
        <taxon>Plenodomus</taxon>
    </lineage>
</organism>
<accession>A0A6A7AWW3</accession>
<dbReference type="EMBL" id="MU006323">
    <property type="protein sequence ID" value="KAF2847776.1"/>
    <property type="molecule type" value="Genomic_DNA"/>
</dbReference>
<dbReference type="AlphaFoldDB" id="A0A6A7AWW3"/>
<evidence type="ECO:0000313" key="2">
    <source>
        <dbReference type="Proteomes" id="UP000799423"/>
    </source>
</evidence>
<name>A0A6A7AWW3_9PLEO</name>
<dbReference type="Proteomes" id="UP000799423">
    <property type="component" value="Unassembled WGS sequence"/>
</dbReference>
<reference evidence="1" key="1">
    <citation type="submission" date="2020-01" db="EMBL/GenBank/DDBJ databases">
        <authorList>
            <consortium name="DOE Joint Genome Institute"/>
            <person name="Haridas S."/>
            <person name="Albert R."/>
            <person name="Binder M."/>
            <person name="Bloem J."/>
            <person name="Labutti K."/>
            <person name="Salamov A."/>
            <person name="Andreopoulos B."/>
            <person name="Baker S.E."/>
            <person name="Barry K."/>
            <person name="Bills G."/>
            <person name="Bluhm B.H."/>
            <person name="Cannon C."/>
            <person name="Castanera R."/>
            <person name="Culley D.E."/>
            <person name="Daum C."/>
            <person name="Ezra D."/>
            <person name="Gonzalez J.B."/>
            <person name="Henrissat B."/>
            <person name="Kuo A."/>
            <person name="Liang C."/>
            <person name="Lipzen A."/>
            <person name="Lutzoni F."/>
            <person name="Magnuson J."/>
            <person name="Mondo S."/>
            <person name="Nolan M."/>
            <person name="Ohm R."/>
            <person name="Pangilinan J."/>
            <person name="Park H.-J."/>
            <person name="Ramirez L."/>
            <person name="Alfaro M."/>
            <person name="Sun H."/>
            <person name="Tritt A."/>
            <person name="Yoshinaga Y."/>
            <person name="Zwiers L.-H."/>
            <person name="Turgeon B.G."/>
            <person name="Goodwin S.B."/>
            <person name="Spatafora J.W."/>
            <person name="Crous P.W."/>
            <person name="Grigoriev I.V."/>
        </authorList>
    </citation>
    <scope>NUCLEOTIDE SEQUENCE</scope>
    <source>
        <strain evidence="1">IPT5</strain>
    </source>
</reference>
<dbReference type="OrthoDB" id="3797060at2759"/>
<keyword evidence="2" id="KW-1185">Reference proteome</keyword>